<evidence type="ECO:0000313" key="10">
    <source>
        <dbReference type="EnsemblMetazoa" id="PHUM067850-PA"/>
    </source>
</evidence>
<reference evidence="10" key="3">
    <citation type="submission" date="2021-02" db="UniProtKB">
        <authorList>
            <consortium name="EnsemblMetazoa"/>
        </authorList>
    </citation>
    <scope>IDENTIFICATION</scope>
    <source>
        <strain evidence="10">USDA</strain>
    </source>
</reference>
<reference evidence="9" key="1">
    <citation type="submission" date="2007-04" db="EMBL/GenBank/DDBJ databases">
        <title>Annotation of Pediculus humanus corporis strain USDA.</title>
        <authorList>
            <person name="Kirkness E."/>
            <person name="Hannick L."/>
            <person name="Hass B."/>
            <person name="Bruggner R."/>
            <person name="Lawson D."/>
            <person name="Bidwell S."/>
            <person name="Joardar V."/>
            <person name="Caler E."/>
            <person name="Walenz B."/>
            <person name="Inman J."/>
            <person name="Schobel S."/>
            <person name="Galinsky K."/>
            <person name="Amedeo P."/>
            <person name="Strausberg R."/>
        </authorList>
    </citation>
    <scope>NUCLEOTIDE SEQUENCE</scope>
    <source>
        <strain evidence="9">USDA</strain>
    </source>
</reference>
<dbReference type="RefSeq" id="XP_002423571.1">
    <property type="nucleotide sequence ID" value="XM_002423526.1"/>
</dbReference>
<dbReference type="InterPro" id="IPR015403">
    <property type="entry name" value="Mon2/Sec7/BIG1-like_HDS"/>
</dbReference>
<evidence type="ECO:0000259" key="6">
    <source>
        <dbReference type="Pfam" id="PF12783"/>
    </source>
</evidence>
<evidence type="ECO:0000259" key="7">
    <source>
        <dbReference type="Pfam" id="PF16206"/>
    </source>
</evidence>
<dbReference type="OrthoDB" id="294853at2759"/>
<dbReference type="OMA" id="AWRLCLN"/>
<dbReference type="InterPro" id="IPR032629">
    <property type="entry name" value="DCB_dom"/>
</dbReference>
<dbReference type="EnsemblMetazoa" id="PHUM067850-RA">
    <property type="protein sequence ID" value="PHUM067850-PA"/>
    <property type="gene ID" value="PHUM067850"/>
</dbReference>
<evidence type="ECO:0000256" key="4">
    <source>
        <dbReference type="ARBA" id="ARBA00022927"/>
    </source>
</evidence>
<evidence type="ECO:0000256" key="3">
    <source>
        <dbReference type="ARBA" id="ARBA00022448"/>
    </source>
</evidence>
<dbReference type="InterPro" id="IPR032817">
    <property type="entry name" value="Mon2_C"/>
</dbReference>
<feature type="domain" description="Mon2/Sec7/BIG1-like HDS" evidence="5">
    <location>
        <begin position="849"/>
        <end position="927"/>
    </location>
</feature>
<dbReference type="Pfam" id="PF16206">
    <property type="entry name" value="Mon2_C"/>
    <property type="match status" value="2"/>
</dbReference>
<evidence type="ECO:0000259" key="5">
    <source>
        <dbReference type="Pfam" id="PF09324"/>
    </source>
</evidence>
<feature type="domain" description="Mon2/Sec7/BIG1-like dimerisation and cyclophilin-binding" evidence="8">
    <location>
        <begin position="13"/>
        <end position="183"/>
    </location>
</feature>
<protein>
    <recommendedName>
        <fullName evidence="2">Protein MON2 homolog</fullName>
    </recommendedName>
</protein>
<dbReference type="VEuPathDB" id="VectorBase:PHUM067850"/>
<evidence type="ECO:0000256" key="2">
    <source>
        <dbReference type="ARBA" id="ARBA00017134"/>
    </source>
</evidence>
<dbReference type="Proteomes" id="UP000009046">
    <property type="component" value="Unassembled WGS sequence"/>
</dbReference>
<organism>
    <name type="scientific">Pediculus humanus subsp. corporis</name>
    <name type="common">Body louse</name>
    <dbReference type="NCBI Taxonomy" id="121224"/>
    <lineage>
        <taxon>Eukaryota</taxon>
        <taxon>Metazoa</taxon>
        <taxon>Ecdysozoa</taxon>
        <taxon>Arthropoda</taxon>
        <taxon>Hexapoda</taxon>
        <taxon>Insecta</taxon>
        <taxon>Pterygota</taxon>
        <taxon>Neoptera</taxon>
        <taxon>Paraneoptera</taxon>
        <taxon>Psocodea</taxon>
        <taxon>Troctomorpha</taxon>
        <taxon>Phthiraptera</taxon>
        <taxon>Anoplura</taxon>
        <taxon>Pediculidae</taxon>
        <taxon>Pediculus</taxon>
    </lineage>
</organism>
<keyword evidence="3" id="KW-0813">Transport</keyword>
<evidence type="ECO:0000259" key="8">
    <source>
        <dbReference type="Pfam" id="PF16213"/>
    </source>
</evidence>
<sequence length="1630" mass="182454">MSHFINEKNINTDTKLFELLQNDLRKLSVEAKKKYPMIKESCEEGIVKLRNAQTNPQTPLYYVVNQILYPFVQGCETKDQKIVKICLNMIQRLITEQAVDQKGARYITETLWMLMEAGSEEVKVLQSVTLLLTTNTIVHGETLARNLILCFRLYFSKDPTTVNTAGATIRQLVSLVFERVVAENEKFGPEENSPSDINFTELRAPRNNPPKSLRPCAGDAFLMFQDLVLLVNGDEPGWMVGISGVSRGFGLELLELVLTKFPQIFHRHPEFSFLLKERVCALVIKLFSPNIKYRCSAAASTFQNAPLDKPNFPVSMRLCRVVEILVHHYQTLLVTECEIFLSLIVKFLDPDKPVWQRSLALEVLHHLTVDWKIVKTLCECYDLKAHSTNIFQDIINSLGAYVQSLFADPSQSGLPANNVTSNSSQGHGNLMAPPSGPGTPQPGFFLRGIWLPLVVTFTPGQAKSIYLEMLDKVEAPTIPDGYGISVAYACLLDVVHSISVYMDNLKKQSENGDVKLEDLNLNEKETTTNTDQSLKTQLVVSSWCGLLAALGPLVELSTDETTTENILKAMQRFAGFCGILGLENSRDAFIIAICKASLPPQYALNVLNVPTTTNNSSLNYNFTNTQDGNVQYAIPGYGVDSDYRQQVVAVGTPLPTASLPFGAQQGPVMLTSKNLQCMKALLTLAQNHGSVLGTAWHLVLTTLQHLVWILRLKPSTGGSLKAAKMSSDSNAVITTAVMADLPMLSSMLSNLFESSQHLDDVALHHLIDALCKLSQEAMELAYSNREPSLFAVAKLLETGLVNLHRVEVFWRPLTSHLLEVCQHPHIRMREWGVEAITYLLKIALQHKYQPSLRTNQNLQALVLAPLSELSSVPHPDVRQRQLECMLHVLHSSGDTLCHGWPLVLTTIGAVSDYHGENLIRVAFQCLQLVVTDFLPVMPCNCLPLCVNTTAKFGSQTQELNISLTAVGLMWNISDYFYQNQEKLSQSFSSDSTVFPDFPGTPDMPPFDKLWMCLYTKLGELCVDKRPAVRKSAGQTLFSTISVHGSLFCERTWQPIIWQVLFPLLDKVRSASSCASAEKVDTGGNILIHHSRNTAQKQWAETQVLTLLGVAKVFESKRKLLQKIGDFSRFWSLFLEFLEVAALSKSSEVSISALKAFQEILYWRSKGGVAIENEEDCNILSEEEELSIRLRAWNVWLNVGIESTTPERVKASPPTQHFLTALMQIFPDVFLPIKSNFGKADLEKLCKLLERAVLVPPHCENTFMMPSVSEIHVTQLQDGVLDSLELLAMVISTPADESWPSNVKNMIALIFEQLFEFVKLPSRVLSENHKKDGEWSSVNYIPFAERAMDLVAWLYEKSASSPILLESSILEKIIIAYHDPLCSKHKLSSSSPQTWSLAASCFIRILKVGLPLARKYPNHFNSMWSHLADTLDKFLFSNNENAIEKTPEESKADEAIDCQIIELIRDQILQYYAVVPKEFLMQIVVLLNMGSIHSATNKDCQVIETKLREEFAKICFETLLEFSLMDTEEKITDAAKGDSAIAGRLAVTSLLHRFELVLRKFAEEEKNSGKCPPSRYQVSEVSFVLKAIATLVQSLRKAPPEKVGHSAWQQLISLYPCLCNYTILKVVKRLV</sequence>
<dbReference type="KEGG" id="phu:Phum_PHUM067850"/>
<dbReference type="SUPFAM" id="SSF48371">
    <property type="entry name" value="ARM repeat"/>
    <property type="match status" value="2"/>
</dbReference>
<feature type="domain" description="Mon2 C-terminal" evidence="7">
    <location>
        <begin position="1179"/>
        <end position="1621"/>
    </location>
</feature>
<feature type="domain" description="Mon2 C-terminal" evidence="7">
    <location>
        <begin position="931"/>
        <end position="1165"/>
    </location>
</feature>
<dbReference type="Pfam" id="PF16213">
    <property type="entry name" value="DCB"/>
    <property type="match status" value="1"/>
</dbReference>
<proteinExistence type="inferred from homology"/>
<dbReference type="EMBL" id="AAZO01000804">
    <property type="status" value="NOT_ANNOTATED_CDS"/>
    <property type="molecule type" value="Genomic_DNA"/>
</dbReference>
<dbReference type="PANTHER" id="PTHR10663">
    <property type="entry name" value="GUANYL-NUCLEOTIDE EXCHANGE FACTOR"/>
    <property type="match status" value="1"/>
</dbReference>
<feature type="domain" description="Mon2/Sec7/BIG1-like HUS" evidence="6">
    <location>
        <begin position="217"/>
        <end position="390"/>
    </location>
</feature>
<dbReference type="InterPro" id="IPR032691">
    <property type="entry name" value="Mon2/Sec7/BIG1-like_HUS"/>
</dbReference>
<keyword evidence="4" id="KW-0653">Protein transport</keyword>
<dbReference type="InParanoid" id="E0VBS7"/>
<gene>
    <name evidence="10" type="primary">8231158</name>
    <name evidence="9" type="ORF">Phum_PHUM067850</name>
</gene>
<keyword evidence="11" id="KW-1185">Reference proteome</keyword>
<evidence type="ECO:0000313" key="9">
    <source>
        <dbReference type="EMBL" id="EEB10833.1"/>
    </source>
</evidence>
<dbReference type="CTD" id="8231158"/>
<dbReference type="FunCoup" id="E0VBS7">
    <property type="interactions" value="1644"/>
</dbReference>
<evidence type="ECO:0000256" key="1">
    <source>
        <dbReference type="ARBA" id="ARBA00008144"/>
    </source>
</evidence>
<dbReference type="HOGENOM" id="CLU_001169_2_0_1"/>
<evidence type="ECO:0000313" key="11">
    <source>
        <dbReference type="Proteomes" id="UP000009046"/>
    </source>
</evidence>
<dbReference type="Pfam" id="PF09324">
    <property type="entry name" value="Sec7-like_HDS"/>
    <property type="match status" value="1"/>
</dbReference>
<dbReference type="Pfam" id="PF12783">
    <property type="entry name" value="Sec7-like_HUS"/>
    <property type="match status" value="1"/>
</dbReference>
<dbReference type="PANTHER" id="PTHR10663:SF333">
    <property type="entry name" value="PROTEIN MON2 HOMOLOG"/>
    <property type="match status" value="1"/>
</dbReference>
<name>E0VBS7_PEDHC</name>
<comment type="similarity">
    <text evidence="1">Belongs to the MON2 family.</text>
</comment>
<dbReference type="GeneID" id="8231158"/>
<dbReference type="EMBL" id="DS235039">
    <property type="protein sequence ID" value="EEB10833.1"/>
    <property type="molecule type" value="Genomic_DNA"/>
</dbReference>
<dbReference type="STRING" id="121224.E0VBS7"/>
<accession>E0VBS7</accession>
<dbReference type="eggNOG" id="KOG1848">
    <property type="taxonomic scope" value="Eukaryota"/>
</dbReference>
<dbReference type="InterPro" id="IPR016024">
    <property type="entry name" value="ARM-type_fold"/>
</dbReference>
<reference evidence="9" key="2">
    <citation type="submission" date="2007-04" db="EMBL/GenBank/DDBJ databases">
        <title>The genome of the human body louse.</title>
        <authorList>
            <consortium name="The Human Body Louse Genome Consortium"/>
            <person name="Kirkness E."/>
            <person name="Walenz B."/>
            <person name="Hass B."/>
            <person name="Bruggner R."/>
            <person name="Strausberg R."/>
        </authorList>
    </citation>
    <scope>NUCLEOTIDE SEQUENCE</scope>
    <source>
        <strain evidence="9">USDA</strain>
    </source>
</reference>
<dbReference type="GO" id="GO:0015031">
    <property type="term" value="P:protein transport"/>
    <property type="evidence" value="ECO:0007669"/>
    <property type="project" value="UniProtKB-KW"/>
</dbReference>